<feature type="compositionally biased region" description="Low complexity" evidence="1">
    <location>
        <begin position="172"/>
        <end position="184"/>
    </location>
</feature>
<dbReference type="Proteomes" id="UP001166191">
    <property type="component" value="Unassembled WGS sequence"/>
</dbReference>
<evidence type="ECO:0000256" key="1">
    <source>
        <dbReference type="SAM" id="MobiDB-lite"/>
    </source>
</evidence>
<organism evidence="2 3">
    <name type="scientific">Paracoccus marinaquae</name>
    <dbReference type="NCBI Taxonomy" id="2841926"/>
    <lineage>
        <taxon>Bacteria</taxon>
        <taxon>Pseudomonadati</taxon>
        <taxon>Pseudomonadota</taxon>
        <taxon>Alphaproteobacteria</taxon>
        <taxon>Rhodobacterales</taxon>
        <taxon>Paracoccaceae</taxon>
        <taxon>Paracoccus</taxon>
    </lineage>
</organism>
<feature type="compositionally biased region" description="Low complexity" evidence="1">
    <location>
        <begin position="38"/>
        <end position="103"/>
    </location>
</feature>
<evidence type="ECO:0000313" key="2">
    <source>
        <dbReference type="EMBL" id="MBU3030500.1"/>
    </source>
</evidence>
<dbReference type="RefSeq" id="WP_216033177.1">
    <property type="nucleotide sequence ID" value="NZ_JAHKNG010000015.1"/>
</dbReference>
<dbReference type="EMBL" id="JAHKNG010000015">
    <property type="protein sequence ID" value="MBU3030500.1"/>
    <property type="molecule type" value="Genomic_DNA"/>
</dbReference>
<reference evidence="2" key="1">
    <citation type="submission" date="2021-06" db="EMBL/GenBank/DDBJ databases">
        <title>Paracoccus bacterium XHP0099 sp. nov., isolated from the surface waters of the Yellow Sea.</title>
        <authorList>
            <person name="Xue H."/>
            <person name="Zhang D."/>
        </authorList>
    </citation>
    <scope>NUCLEOTIDE SEQUENCE</scope>
    <source>
        <strain evidence="2">XHP0099</strain>
    </source>
</reference>
<protein>
    <recommendedName>
        <fullName evidence="4">Meckel syndrome type 1 protein</fullName>
    </recommendedName>
</protein>
<name>A0ABS6AIS5_9RHOB</name>
<feature type="compositionally biased region" description="Polar residues" evidence="1">
    <location>
        <begin position="187"/>
        <end position="204"/>
    </location>
</feature>
<gene>
    <name evidence="2" type="ORF">KNW02_10265</name>
</gene>
<evidence type="ECO:0008006" key="4">
    <source>
        <dbReference type="Google" id="ProtNLM"/>
    </source>
</evidence>
<feature type="compositionally biased region" description="Low complexity" evidence="1">
    <location>
        <begin position="293"/>
        <end position="304"/>
    </location>
</feature>
<accession>A0ABS6AIS5</accession>
<evidence type="ECO:0000313" key="3">
    <source>
        <dbReference type="Proteomes" id="UP001166191"/>
    </source>
</evidence>
<feature type="compositionally biased region" description="Low complexity" evidence="1">
    <location>
        <begin position="263"/>
        <end position="283"/>
    </location>
</feature>
<proteinExistence type="predicted"/>
<comment type="caution">
    <text evidence="2">The sequence shown here is derived from an EMBL/GenBank/DDBJ whole genome shotgun (WGS) entry which is preliminary data.</text>
</comment>
<feature type="compositionally biased region" description="Low complexity" evidence="1">
    <location>
        <begin position="152"/>
        <end position="163"/>
    </location>
</feature>
<sequence length="313" mass="31169">MARSFWTGLGHGAALGGGLLVLMSLVWPLPEPEPPALPGEAVVPGSVDPGAPSPDDSPMAAMPDDQPAAAAEAPVPAAPDMPEVETAAPADEAPAVESPAAEPGTESAAAGAGQDLPSVEAAAPVTRPEGARPEAEAVGLPVGSEFGRGGDVVPRLPTPLTVPSARLDQSDAPAVRAPAAEPAPVTVTGSNARPETPQDRSAPQSPAVGEATPQITRPDRLDLPVLGLAPALGPSDQRDRVPGPLPVAAPPDQRLPQAKPEEPATAAGTAQAATTPAPSVPVSVPAPTPAMPTPALDLSLPPDLSDLRSLERN</sequence>
<keyword evidence="3" id="KW-1185">Reference proteome</keyword>
<feature type="region of interest" description="Disordered" evidence="1">
    <location>
        <begin position="30"/>
        <end position="313"/>
    </location>
</feature>
<feature type="compositionally biased region" description="Low complexity" evidence="1">
    <location>
        <begin position="223"/>
        <end position="234"/>
    </location>
</feature>